<feature type="region of interest" description="Disordered" evidence="1">
    <location>
        <begin position="1"/>
        <end position="28"/>
    </location>
</feature>
<dbReference type="OrthoDB" id="656151at2759"/>
<dbReference type="PANTHER" id="PTHR33065">
    <property type="entry name" value="OS07G0486400 PROTEIN"/>
    <property type="match status" value="1"/>
</dbReference>
<accession>A0A5J9VKH3</accession>
<dbReference type="AlphaFoldDB" id="A0A5J9VKH3"/>
<keyword evidence="4" id="KW-1185">Reference proteome</keyword>
<proteinExistence type="predicted"/>
<evidence type="ECO:0000259" key="2">
    <source>
        <dbReference type="Pfam" id="PF20241"/>
    </source>
</evidence>
<organism evidence="3 4">
    <name type="scientific">Eragrostis curvula</name>
    <name type="common">weeping love grass</name>
    <dbReference type="NCBI Taxonomy" id="38414"/>
    <lineage>
        <taxon>Eukaryota</taxon>
        <taxon>Viridiplantae</taxon>
        <taxon>Streptophyta</taxon>
        <taxon>Embryophyta</taxon>
        <taxon>Tracheophyta</taxon>
        <taxon>Spermatophyta</taxon>
        <taxon>Magnoliopsida</taxon>
        <taxon>Liliopsida</taxon>
        <taxon>Poales</taxon>
        <taxon>Poaceae</taxon>
        <taxon>PACMAD clade</taxon>
        <taxon>Chloridoideae</taxon>
        <taxon>Eragrostideae</taxon>
        <taxon>Eragrostidinae</taxon>
        <taxon>Eragrostis</taxon>
    </lineage>
</organism>
<feature type="domain" description="DUF6598" evidence="2">
    <location>
        <begin position="83"/>
        <end position="325"/>
    </location>
</feature>
<dbReference type="Proteomes" id="UP000324897">
    <property type="component" value="Unassembled WGS sequence"/>
</dbReference>
<protein>
    <recommendedName>
        <fullName evidence="2">DUF6598 domain-containing protein</fullName>
    </recommendedName>
</protein>
<comment type="caution">
    <text evidence="3">The sequence shown here is derived from an EMBL/GenBank/DDBJ whole genome shotgun (WGS) entry which is preliminary data.</text>
</comment>
<dbReference type="EMBL" id="RWGY01000009">
    <property type="protein sequence ID" value="TVU36633.1"/>
    <property type="molecule type" value="Genomic_DNA"/>
</dbReference>
<dbReference type="Gramene" id="TVU36633">
    <property type="protein sequence ID" value="TVU36633"/>
    <property type="gene ID" value="EJB05_18574"/>
</dbReference>
<evidence type="ECO:0000313" key="4">
    <source>
        <dbReference type="Proteomes" id="UP000324897"/>
    </source>
</evidence>
<dbReference type="PANTHER" id="PTHR33065:SF88">
    <property type="entry name" value="OS11G0104220 PROTEIN"/>
    <property type="match status" value="1"/>
</dbReference>
<dbReference type="InterPro" id="IPR046533">
    <property type="entry name" value="DUF6598"/>
</dbReference>
<name>A0A5J9VKH3_9POAL</name>
<dbReference type="Pfam" id="PF20241">
    <property type="entry name" value="DUF6598"/>
    <property type="match status" value="1"/>
</dbReference>
<gene>
    <name evidence="3" type="ORF">EJB05_18574</name>
</gene>
<evidence type="ECO:0000313" key="3">
    <source>
        <dbReference type="EMBL" id="TVU36633.1"/>
    </source>
</evidence>
<sequence>MEKDQAETGAPAPCKTNMQSKRKPKKMREALKQEEQEITRFRRFWEDCYGDFFGSFDDTTVVPPMNYTFGLASVPKYAIPDNTLQIFSVKVTQLIEEEGLRWPLHVFGLIAIRDSIDPRRNILFHRERDHCQTITEEEPFLLLTGPSRAPVLIDPVRIEVQLKAKGKSVLKDKGLIFDVLTTMPACSYPHHPRMFTCDLDGIRGNLEFTLAVLQRSVEATIRVKVVDGRWHGGMSARVSAHTASIDHGDIVLLDSGDGLVPNNTSGIIQLSRRVVSVELSGELNVVVEAKCLNRVIKKLATFNPKMAGSSYATLKFSFCALGITVAWSQFSRLVPGQPGPAVYH</sequence>
<evidence type="ECO:0000256" key="1">
    <source>
        <dbReference type="SAM" id="MobiDB-lite"/>
    </source>
</evidence>
<reference evidence="3 4" key="1">
    <citation type="journal article" date="2019" name="Sci. Rep.">
        <title>A high-quality genome of Eragrostis curvula grass provides insights into Poaceae evolution and supports new strategies to enhance forage quality.</title>
        <authorList>
            <person name="Carballo J."/>
            <person name="Santos B.A.C.M."/>
            <person name="Zappacosta D."/>
            <person name="Garbus I."/>
            <person name="Selva J.P."/>
            <person name="Gallo C.A."/>
            <person name="Diaz A."/>
            <person name="Albertini E."/>
            <person name="Caccamo M."/>
            <person name="Echenique V."/>
        </authorList>
    </citation>
    <scope>NUCLEOTIDE SEQUENCE [LARGE SCALE GENOMIC DNA]</scope>
    <source>
        <strain evidence="4">cv. Victoria</strain>
        <tissue evidence="3">Leaf</tissue>
    </source>
</reference>